<evidence type="ECO:0000313" key="3">
    <source>
        <dbReference type="Proteomes" id="UP000007305"/>
    </source>
</evidence>
<feature type="region of interest" description="Disordered" evidence="1">
    <location>
        <begin position="1"/>
        <end position="50"/>
    </location>
</feature>
<organism evidence="2 3">
    <name type="scientific">Zea mays</name>
    <name type="common">Maize</name>
    <dbReference type="NCBI Taxonomy" id="4577"/>
    <lineage>
        <taxon>Eukaryota</taxon>
        <taxon>Viridiplantae</taxon>
        <taxon>Streptophyta</taxon>
        <taxon>Embryophyta</taxon>
        <taxon>Tracheophyta</taxon>
        <taxon>Spermatophyta</taxon>
        <taxon>Magnoliopsida</taxon>
        <taxon>Liliopsida</taxon>
        <taxon>Poales</taxon>
        <taxon>Poaceae</taxon>
        <taxon>PACMAD clade</taxon>
        <taxon>Panicoideae</taxon>
        <taxon>Andropogonodae</taxon>
        <taxon>Andropogoneae</taxon>
        <taxon>Tripsacinae</taxon>
        <taxon>Zea</taxon>
    </lineage>
</organism>
<dbReference type="Gramene" id="Zm00001eb389330_T001">
    <property type="protein sequence ID" value="Zm00001eb389330_P001"/>
    <property type="gene ID" value="Zm00001eb389330"/>
</dbReference>
<accession>A0A804R658</accession>
<protein>
    <recommendedName>
        <fullName evidence="4">Protein kinase domain-containing protein</fullName>
    </recommendedName>
</protein>
<dbReference type="InParanoid" id="A0A804R658"/>
<feature type="compositionally biased region" description="Low complexity" evidence="1">
    <location>
        <begin position="22"/>
        <end position="31"/>
    </location>
</feature>
<dbReference type="EnsemblPlants" id="Zm00001eb389330_T001">
    <property type="protein sequence ID" value="Zm00001eb389330_P001"/>
    <property type="gene ID" value="Zm00001eb389330"/>
</dbReference>
<reference evidence="3" key="1">
    <citation type="journal article" date="2009" name="Science">
        <title>The B73 maize genome: complexity, diversity, and dynamics.</title>
        <authorList>
            <person name="Schnable P.S."/>
            <person name="Ware D."/>
            <person name="Fulton R.S."/>
            <person name="Stein J.C."/>
            <person name="Wei F."/>
            <person name="Pasternak S."/>
            <person name="Liang C."/>
            <person name="Zhang J."/>
            <person name="Fulton L."/>
            <person name="Graves T.A."/>
            <person name="Minx P."/>
            <person name="Reily A.D."/>
            <person name="Courtney L."/>
            <person name="Kruchowski S.S."/>
            <person name="Tomlinson C."/>
            <person name="Strong C."/>
            <person name="Delehaunty K."/>
            <person name="Fronick C."/>
            <person name="Courtney B."/>
            <person name="Rock S.M."/>
            <person name="Belter E."/>
            <person name="Du F."/>
            <person name="Kim K."/>
            <person name="Abbott R.M."/>
            <person name="Cotton M."/>
            <person name="Levy A."/>
            <person name="Marchetto P."/>
            <person name="Ochoa K."/>
            <person name="Jackson S.M."/>
            <person name="Gillam B."/>
            <person name="Chen W."/>
            <person name="Yan L."/>
            <person name="Higginbotham J."/>
            <person name="Cardenas M."/>
            <person name="Waligorski J."/>
            <person name="Applebaum E."/>
            <person name="Phelps L."/>
            <person name="Falcone J."/>
            <person name="Kanchi K."/>
            <person name="Thane T."/>
            <person name="Scimone A."/>
            <person name="Thane N."/>
            <person name="Henke J."/>
            <person name="Wang T."/>
            <person name="Ruppert J."/>
            <person name="Shah N."/>
            <person name="Rotter K."/>
            <person name="Hodges J."/>
            <person name="Ingenthron E."/>
            <person name="Cordes M."/>
            <person name="Kohlberg S."/>
            <person name="Sgro J."/>
            <person name="Delgado B."/>
            <person name="Mead K."/>
            <person name="Chinwalla A."/>
            <person name="Leonard S."/>
            <person name="Crouse K."/>
            <person name="Collura K."/>
            <person name="Kudrna D."/>
            <person name="Currie J."/>
            <person name="He R."/>
            <person name="Angelova A."/>
            <person name="Rajasekar S."/>
            <person name="Mueller T."/>
            <person name="Lomeli R."/>
            <person name="Scara G."/>
            <person name="Ko A."/>
            <person name="Delaney K."/>
            <person name="Wissotski M."/>
            <person name="Lopez G."/>
            <person name="Campos D."/>
            <person name="Braidotti M."/>
            <person name="Ashley E."/>
            <person name="Golser W."/>
            <person name="Kim H."/>
            <person name="Lee S."/>
            <person name="Lin J."/>
            <person name="Dujmic Z."/>
            <person name="Kim W."/>
            <person name="Talag J."/>
            <person name="Zuccolo A."/>
            <person name="Fan C."/>
            <person name="Sebastian A."/>
            <person name="Kramer M."/>
            <person name="Spiegel L."/>
            <person name="Nascimento L."/>
            <person name="Zutavern T."/>
            <person name="Miller B."/>
            <person name="Ambroise C."/>
            <person name="Muller S."/>
            <person name="Spooner W."/>
            <person name="Narechania A."/>
            <person name="Ren L."/>
            <person name="Wei S."/>
            <person name="Kumari S."/>
            <person name="Faga B."/>
            <person name="Levy M.J."/>
            <person name="McMahan L."/>
            <person name="Van Buren P."/>
            <person name="Vaughn M.W."/>
            <person name="Ying K."/>
            <person name="Yeh C.-T."/>
            <person name="Emrich S.J."/>
            <person name="Jia Y."/>
            <person name="Kalyanaraman A."/>
            <person name="Hsia A.-P."/>
            <person name="Barbazuk W.B."/>
            <person name="Baucom R.S."/>
            <person name="Brutnell T.P."/>
            <person name="Carpita N.C."/>
            <person name="Chaparro C."/>
            <person name="Chia J.-M."/>
            <person name="Deragon J.-M."/>
            <person name="Estill J.C."/>
            <person name="Fu Y."/>
            <person name="Jeddeloh J.A."/>
            <person name="Han Y."/>
            <person name="Lee H."/>
            <person name="Li P."/>
            <person name="Lisch D.R."/>
            <person name="Liu S."/>
            <person name="Liu Z."/>
            <person name="Nagel D.H."/>
            <person name="McCann M.C."/>
            <person name="SanMiguel P."/>
            <person name="Myers A.M."/>
            <person name="Nettleton D."/>
            <person name="Nguyen J."/>
            <person name="Penning B.W."/>
            <person name="Ponnala L."/>
            <person name="Schneider K.L."/>
            <person name="Schwartz D.C."/>
            <person name="Sharma A."/>
            <person name="Soderlund C."/>
            <person name="Springer N.M."/>
            <person name="Sun Q."/>
            <person name="Wang H."/>
            <person name="Waterman M."/>
            <person name="Westerman R."/>
            <person name="Wolfgruber T.K."/>
            <person name="Yang L."/>
            <person name="Yu Y."/>
            <person name="Zhang L."/>
            <person name="Zhou S."/>
            <person name="Zhu Q."/>
            <person name="Bennetzen J.L."/>
            <person name="Dawe R.K."/>
            <person name="Jiang J."/>
            <person name="Jiang N."/>
            <person name="Presting G.G."/>
            <person name="Wessler S.R."/>
            <person name="Aluru S."/>
            <person name="Martienssen R.A."/>
            <person name="Clifton S.W."/>
            <person name="McCombie W.R."/>
            <person name="Wing R.A."/>
            <person name="Wilson R.K."/>
        </authorList>
    </citation>
    <scope>NUCLEOTIDE SEQUENCE [LARGE SCALE GENOMIC DNA]</scope>
    <source>
        <strain evidence="3">cv. B73</strain>
    </source>
</reference>
<reference evidence="2" key="2">
    <citation type="submission" date="2019-07" db="EMBL/GenBank/DDBJ databases">
        <authorList>
            <person name="Seetharam A."/>
            <person name="Woodhouse M."/>
            <person name="Cannon E."/>
        </authorList>
    </citation>
    <scope>NUCLEOTIDE SEQUENCE [LARGE SCALE GENOMIC DNA]</scope>
    <source>
        <strain evidence="2">cv. B73</strain>
    </source>
</reference>
<sequence>MAPRPAANHQATAEQGAKHLGRPSGAPSARAPRPPPAAPERPTGRRAEQSFNSVPDRVFLIQVAASKTKIYMVLELVNGGELLDRIVSRPGRSFFLPCDQSGYTPCPMPLPLPYSYTTCLIPLLSLPFCCNDN</sequence>
<evidence type="ECO:0000256" key="1">
    <source>
        <dbReference type="SAM" id="MobiDB-lite"/>
    </source>
</evidence>
<keyword evidence="3" id="KW-1185">Reference proteome</keyword>
<reference evidence="2" key="3">
    <citation type="submission" date="2021-05" db="UniProtKB">
        <authorList>
            <consortium name="EnsemblPlants"/>
        </authorList>
    </citation>
    <scope>IDENTIFICATION</scope>
    <source>
        <strain evidence="2">cv. B73</strain>
    </source>
</reference>
<evidence type="ECO:0000313" key="2">
    <source>
        <dbReference type="EnsemblPlants" id="Zm00001eb389330_P001"/>
    </source>
</evidence>
<dbReference type="AlphaFoldDB" id="A0A804R658"/>
<proteinExistence type="predicted"/>
<dbReference type="Proteomes" id="UP000007305">
    <property type="component" value="Chromosome 9"/>
</dbReference>
<name>A0A804R658_MAIZE</name>
<evidence type="ECO:0008006" key="4">
    <source>
        <dbReference type="Google" id="ProtNLM"/>
    </source>
</evidence>